<comment type="caution">
    <text evidence="1">The sequence shown here is derived from an EMBL/GenBank/DDBJ whole genome shotgun (WGS) entry which is preliminary data.</text>
</comment>
<name>A0A0F9GQ07_9ZZZZ</name>
<reference evidence="1" key="1">
    <citation type="journal article" date="2015" name="Nature">
        <title>Complex archaea that bridge the gap between prokaryotes and eukaryotes.</title>
        <authorList>
            <person name="Spang A."/>
            <person name="Saw J.H."/>
            <person name="Jorgensen S.L."/>
            <person name="Zaremba-Niedzwiedzka K."/>
            <person name="Martijn J."/>
            <person name="Lind A.E."/>
            <person name="van Eijk R."/>
            <person name="Schleper C."/>
            <person name="Guy L."/>
            <person name="Ettema T.J."/>
        </authorList>
    </citation>
    <scope>NUCLEOTIDE SEQUENCE</scope>
</reference>
<gene>
    <name evidence="1" type="ORF">LCGC14_1799440</name>
</gene>
<sequence>MSESTLTISWLELQAETGFFLGYGRTLANWSAVQDAEVAICVQAGVRRVYYPPSAGGYEWSFLRLSTSLYLGASGTDGVLSSGTLDSDTFSDWVAQGITTDDKVYITAPAANVATLSIQSVAVGAITLTTTPDDATDLTFVIKRTPADYDLPDSFNRLIGNLHFAVNEYRSDIVLIPIGKLEEMRAHGDLSSFPQFCAVRYKSSDGTTGQRQEILFWPRPDVYYPLTYSFEAYTGQLTDTYAYPLGGMHLSELYTESCLAVAEQRINNEPGVHTQAYEMLLQDAIARDRKRGARFFGQMGGGEDGDGRTFRRGSARAADGAHQVTYNGVVL</sequence>
<proteinExistence type="predicted"/>
<evidence type="ECO:0000313" key="1">
    <source>
        <dbReference type="EMBL" id="KKM00935.1"/>
    </source>
</evidence>
<accession>A0A0F9GQ07</accession>
<dbReference type="AlphaFoldDB" id="A0A0F9GQ07"/>
<organism evidence="1">
    <name type="scientific">marine sediment metagenome</name>
    <dbReference type="NCBI Taxonomy" id="412755"/>
    <lineage>
        <taxon>unclassified sequences</taxon>
        <taxon>metagenomes</taxon>
        <taxon>ecological metagenomes</taxon>
    </lineage>
</organism>
<protein>
    <submittedName>
        <fullName evidence="1">Uncharacterized protein</fullName>
    </submittedName>
</protein>
<dbReference type="EMBL" id="LAZR01017315">
    <property type="protein sequence ID" value="KKM00935.1"/>
    <property type="molecule type" value="Genomic_DNA"/>
</dbReference>